<name>A0ABX8SF68_9ACTN</name>
<evidence type="ECO:0000313" key="3">
    <source>
        <dbReference type="Proteomes" id="UP000887023"/>
    </source>
</evidence>
<evidence type="ECO:0000256" key="1">
    <source>
        <dbReference type="SAM" id="MobiDB-lite"/>
    </source>
</evidence>
<protein>
    <submittedName>
        <fullName evidence="2">Uncharacterized protein</fullName>
    </submittedName>
</protein>
<feature type="region of interest" description="Disordered" evidence="1">
    <location>
        <begin position="1"/>
        <end position="39"/>
    </location>
</feature>
<proteinExistence type="predicted"/>
<dbReference type="EMBL" id="CP079105">
    <property type="protein sequence ID" value="QXQ16091.1"/>
    <property type="molecule type" value="Genomic_DNA"/>
</dbReference>
<feature type="compositionally biased region" description="Polar residues" evidence="1">
    <location>
        <begin position="29"/>
        <end position="39"/>
    </location>
</feature>
<keyword evidence="3" id="KW-1185">Reference proteome</keyword>
<dbReference type="RefSeq" id="WP_157079857.1">
    <property type="nucleotide sequence ID" value="NZ_CBCRUZ010000006.1"/>
</dbReference>
<dbReference type="Proteomes" id="UP000887023">
    <property type="component" value="Chromosome"/>
</dbReference>
<accession>A0ABX8SF68</accession>
<organism evidence="2 3">
    <name type="scientific">Skermania pinensis</name>
    <dbReference type="NCBI Taxonomy" id="39122"/>
    <lineage>
        <taxon>Bacteria</taxon>
        <taxon>Bacillati</taxon>
        <taxon>Actinomycetota</taxon>
        <taxon>Actinomycetes</taxon>
        <taxon>Mycobacteriales</taxon>
        <taxon>Gordoniaceae</taxon>
        <taxon>Skermania</taxon>
    </lineage>
</organism>
<gene>
    <name evidence="2" type="ORF">KV203_00210</name>
</gene>
<reference evidence="2" key="1">
    <citation type="submission" date="2021-07" db="EMBL/GenBank/DDBJ databases">
        <title>Candidatus Kaistella beijingensis sp. nov. isolated from a municipal wastewater treatment plant is involved in sludge foaming.</title>
        <authorList>
            <person name="Song Y."/>
            <person name="Liu S.-J."/>
        </authorList>
    </citation>
    <scope>NUCLEOTIDE SEQUENCE</scope>
    <source>
        <strain evidence="2">DSM 43998</strain>
    </source>
</reference>
<evidence type="ECO:0000313" key="2">
    <source>
        <dbReference type="EMBL" id="QXQ16091.1"/>
    </source>
</evidence>
<sequence length="154" mass="15432">MIHLRSAGHSTEPAAVPESADAAEPVATGVSQPAISQPGPSLLRTGAGFLLRGSGGVGLLLARSGFALARSGIRSLKANDQQSSLPAAPDQAGRRSRLRVAIGAGLLAAALGGTAAVVRSRRRAVPEPAPEPPRLQPSLNGSAPHRPANAPATP</sequence>
<feature type="region of interest" description="Disordered" evidence="1">
    <location>
        <begin position="121"/>
        <end position="154"/>
    </location>
</feature>